<dbReference type="EMBL" id="AFGF01000101">
    <property type="protein sequence ID" value="EGO63685.1"/>
    <property type="molecule type" value="Genomic_DNA"/>
</dbReference>
<comment type="caution">
    <text evidence="2">The sequence shown here is derived from an EMBL/GenBank/DDBJ whole genome shotgun (WGS) entry which is preliminary data.</text>
</comment>
<dbReference type="Proteomes" id="UP000003240">
    <property type="component" value="Unassembled WGS sequence"/>
</dbReference>
<feature type="compositionally biased region" description="Basic and acidic residues" evidence="1">
    <location>
        <begin position="21"/>
        <end position="34"/>
    </location>
</feature>
<protein>
    <submittedName>
        <fullName evidence="2">Uncharacterized protein</fullName>
    </submittedName>
</protein>
<name>F7NJV3_9FIRM</name>
<feature type="region of interest" description="Disordered" evidence="1">
    <location>
        <begin position="1"/>
        <end position="34"/>
    </location>
</feature>
<organism evidence="2 3">
    <name type="scientific">Acetonema longum DSM 6540</name>
    <dbReference type="NCBI Taxonomy" id="1009370"/>
    <lineage>
        <taxon>Bacteria</taxon>
        <taxon>Bacillati</taxon>
        <taxon>Bacillota</taxon>
        <taxon>Negativicutes</taxon>
        <taxon>Acetonemataceae</taxon>
        <taxon>Acetonema</taxon>
    </lineage>
</organism>
<reference evidence="2 3" key="1">
    <citation type="journal article" date="2011" name="EMBO J.">
        <title>Structural diversity of bacterial flagellar motors.</title>
        <authorList>
            <person name="Chen S."/>
            <person name="Beeby M."/>
            <person name="Murphy G.E."/>
            <person name="Leadbetter J.R."/>
            <person name="Hendrixson D.R."/>
            <person name="Briegel A."/>
            <person name="Li Z."/>
            <person name="Shi J."/>
            <person name="Tocheva E.I."/>
            <person name="Muller A."/>
            <person name="Dobro M.J."/>
            <person name="Jensen G.J."/>
        </authorList>
    </citation>
    <scope>NUCLEOTIDE SEQUENCE [LARGE SCALE GENOMIC DNA]</scope>
    <source>
        <strain evidence="2 3">DSM 6540</strain>
    </source>
</reference>
<feature type="compositionally biased region" description="Basic residues" evidence="1">
    <location>
        <begin position="1"/>
        <end position="14"/>
    </location>
</feature>
<proteinExistence type="predicted"/>
<keyword evidence="3" id="KW-1185">Reference proteome</keyword>
<evidence type="ECO:0000256" key="1">
    <source>
        <dbReference type="SAM" id="MobiDB-lite"/>
    </source>
</evidence>
<gene>
    <name evidence="2" type="ORF">ALO_11814</name>
</gene>
<evidence type="ECO:0000313" key="3">
    <source>
        <dbReference type="Proteomes" id="UP000003240"/>
    </source>
</evidence>
<evidence type="ECO:0000313" key="2">
    <source>
        <dbReference type="EMBL" id="EGO63685.1"/>
    </source>
</evidence>
<sequence length="34" mass="4061">MGAKRRRQLKKARFWHSPGFRPEKYSAGKSQKEL</sequence>
<accession>F7NJV3</accession>
<dbReference type="AlphaFoldDB" id="F7NJV3"/>